<dbReference type="PROSITE" id="PS50113">
    <property type="entry name" value="PAC"/>
    <property type="match status" value="2"/>
</dbReference>
<protein>
    <recommendedName>
        <fullName evidence="2">histidine kinase</fullName>
        <ecNumber evidence="2">2.7.13.3</ecNumber>
    </recommendedName>
</protein>
<dbReference type="InterPro" id="IPR000700">
    <property type="entry name" value="PAS-assoc_C"/>
</dbReference>
<dbReference type="GO" id="GO:0000155">
    <property type="term" value="F:phosphorelay sensor kinase activity"/>
    <property type="evidence" value="ECO:0007669"/>
    <property type="project" value="InterPro"/>
</dbReference>
<dbReference type="Gene3D" id="3.30.565.10">
    <property type="entry name" value="Histidine kinase-like ATPase, C-terminal domain"/>
    <property type="match status" value="1"/>
</dbReference>
<feature type="domain" description="PAC" evidence="8">
    <location>
        <begin position="260"/>
        <end position="313"/>
    </location>
</feature>
<dbReference type="InterPro" id="IPR035965">
    <property type="entry name" value="PAS-like_dom_sf"/>
</dbReference>
<dbReference type="InterPro" id="IPR003594">
    <property type="entry name" value="HATPase_dom"/>
</dbReference>
<name>A0A4Y9M3X0_9BRAD</name>
<dbReference type="InterPro" id="IPR052162">
    <property type="entry name" value="Sensor_kinase/Photoreceptor"/>
</dbReference>
<dbReference type="SMART" id="SM00388">
    <property type="entry name" value="HisKA"/>
    <property type="match status" value="1"/>
</dbReference>
<gene>
    <name evidence="9" type="ORF">E4K65_05895</name>
</gene>
<evidence type="ECO:0000259" key="8">
    <source>
        <dbReference type="PROSITE" id="PS50113"/>
    </source>
</evidence>
<evidence type="ECO:0000256" key="3">
    <source>
        <dbReference type="ARBA" id="ARBA00022553"/>
    </source>
</evidence>
<keyword evidence="3" id="KW-0597">Phosphoprotein</keyword>
<keyword evidence="5 9" id="KW-0418">Kinase</keyword>
<dbReference type="FunFam" id="3.30.450.20:FF:000099">
    <property type="entry name" value="Sensory box sensor histidine kinase"/>
    <property type="match status" value="2"/>
</dbReference>
<dbReference type="PROSITE" id="PS50112">
    <property type="entry name" value="PAS"/>
    <property type="match status" value="2"/>
</dbReference>
<evidence type="ECO:0000256" key="5">
    <source>
        <dbReference type="ARBA" id="ARBA00022777"/>
    </source>
</evidence>
<dbReference type="Pfam" id="PF00512">
    <property type="entry name" value="HisKA"/>
    <property type="match status" value="1"/>
</dbReference>
<dbReference type="SUPFAM" id="SSF55874">
    <property type="entry name" value="ATPase domain of HSP90 chaperone/DNA topoisomerase II/histidine kinase"/>
    <property type="match status" value="1"/>
</dbReference>
<evidence type="ECO:0000313" key="9">
    <source>
        <dbReference type="EMBL" id="TFV49711.1"/>
    </source>
</evidence>
<sequence>MRSGRLTSRQSPDFHRVISLRQILRISSFYTPTPKNSIAIRCALGPKLREYAEKAGVLVDNTNRELQALDSIPLQTWRSRADGFTEYLNKRWLDYTGMTLDQALGWQWLAAIHPDDLPALSDTWGKVLTSGKPGEAEARMRRFDGVYRWFLFRAEPFQDESGAVAGWYGTNTDIEDRKHAEQKLRDSELNLRQMTETIPEMLWSATPDGAIDYCNTRLLDYTGFSAEEVKGDNWTKLLHPDDISRAVQVWLSCVTTGAPYRVEVRTIHAADRTYRWCVTNALPLLDQEGRILKWHGTVVDMHDWKQAQEDLRNTQAELAHITRVMTMGELAASIAHEVNQPLASIVTNGETGLRWLARSAPDIEKVQELTKRMVADARRASEIIDRIRAIVTGRKAQLVRLSLGDIIEESMTFLKHEFQSRGISVSLDLATDLPQIVGDRTQLQQVIVNLAVNAMQAMAHAGRRNIHVRTTLLASETVCCAIDDSGPGVDSAAFPRLFDSFFTTKEAGMGMGLPISRSIIEAHGGRIRVENNSTLGGARFSFELPANGAG</sequence>
<evidence type="ECO:0000313" key="10">
    <source>
        <dbReference type="Proteomes" id="UP000297966"/>
    </source>
</evidence>
<dbReference type="SUPFAM" id="SSF47384">
    <property type="entry name" value="Homodimeric domain of signal transducing histidine kinase"/>
    <property type="match status" value="1"/>
</dbReference>
<dbReference type="AlphaFoldDB" id="A0A4Y9M3X0"/>
<dbReference type="InterPro" id="IPR000014">
    <property type="entry name" value="PAS"/>
</dbReference>
<dbReference type="Proteomes" id="UP000297966">
    <property type="component" value="Unassembled WGS sequence"/>
</dbReference>
<dbReference type="PANTHER" id="PTHR43304">
    <property type="entry name" value="PHYTOCHROME-LIKE PROTEIN CPH1"/>
    <property type="match status" value="1"/>
</dbReference>
<proteinExistence type="predicted"/>
<dbReference type="InterPro" id="IPR036890">
    <property type="entry name" value="HATPase_C_sf"/>
</dbReference>
<feature type="domain" description="Histidine kinase" evidence="6">
    <location>
        <begin position="333"/>
        <end position="548"/>
    </location>
</feature>
<dbReference type="NCBIfam" id="TIGR00229">
    <property type="entry name" value="sensory_box"/>
    <property type="match status" value="2"/>
</dbReference>
<dbReference type="InterPro" id="IPR003661">
    <property type="entry name" value="HisK_dim/P_dom"/>
</dbReference>
<dbReference type="PANTHER" id="PTHR43304:SF1">
    <property type="entry name" value="PAC DOMAIN-CONTAINING PROTEIN"/>
    <property type="match status" value="1"/>
</dbReference>
<dbReference type="PRINTS" id="PR00344">
    <property type="entry name" value="BCTRLSENSOR"/>
</dbReference>
<dbReference type="InterPro" id="IPR005467">
    <property type="entry name" value="His_kinase_dom"/>
</dbReference>
<dbReference type="Gene3D" id="3.30.450.20">
    <property type="entry name" value="PAS domain"/>
    <property type="match status" value="2"/>
</dbReference>
<dbReference type="EMBL" id="SPQT01000002">
    <property type="protein sequence ID" value="TFV49711.1"/>
    <property type="molecule type" value="Genomic_DNA"/>
</dbReference>
<evidence type="ECO:0000256" key="2">
    <source>
        <dbReference type="ARBA" id="ARBA00012438"/>
    </source>
</evidence>
<evidence type="ECO:0000256" key="4">
    <source>
        <dbReference type="ARBA" id="ARBA00022679"/>
    </source>
</evidence>
<comment type="caution">
    <text evidence="9">The sequence shown here is derived from an EMBL/GenBank/DDBJ whole genome shotgun (WGS) entry which is preliminary data.</text>
</comment>
<keyword evidence="10" id="KW-1185">Reference proteome</keyword>
<comment type="catalytic activity">
    <reaction evidence="1">
        <text>ATP + protein L-histidine = ADP + protein N-phospho-L-histidine.</text>
        <dbReference type="EC" id="2.7.13.3"/>
    </reaction>
</comment>
<evidence type="ECO:0000259" key="6">
    <source>
        <dbReference type="PROSITE" id="PS50109"/>
    </source>
</evidence>
<organism evidence="9 10">
    <name type="scientific">Bradyrhizobium niftali</name>
    <dbReference type="NCBI Taxonomy" id="2560055"/>
    <lineage>
        <taxon>Bacteria</taxon>
        <taxon>Pseudomonadati</taxon>
        <taxon>Pseudomonadota</taxon>
        <taxon>Alphaproteobacteria</taxon>
        <taxon>Hyphomicrobiales</taxon>
        <taxon>Nitrobacteraceae</taxon>
        <taxon>Bradyrhizobium</taxon>
    </lineage>
</organism>
<dbReference type="SMART" id="SM00091">
    <property type="entry name" value="PAS"/>
    <property type="match status" value="2"/>
</dbReference>
<dbReference type="EC" id="2.7.13.3" evidence="2"/>
<feature type="domain" description="PAS" evidence="7">
    <location>
        <begin position="187"/>
        <end position="242"/>
    </location>
</feature>
<dbReference type="Gene3D" id="1.10.287.130">
    <property type="match status" value="1"/>
</dbReference>
<dbReference type="SUPFAM" id="SSF55785">
    <property type="entry name" value="PYP-like sensor domain (PAS domain)"/>
    <property type="match status" value="2"/>
</dbReference>
<dbReference type="InterPro" id="IPR001610">
    <property type="entry name" value="PAC"/>
</dbReference>
<dbReference type="InterPro" id="IPR004358">
    <property type="entry name" value="Sig_transdc_His_kin-like_C"/>
</dbReference>
<dbReference type="Pfam" id="PF02518">
    <property type="entry name" value="HATPase_c"/>
    <property type="match status" value="1"/>
</dbReference>
<dbReference type="InterPro" id="IPR036097">
    <property type="entry name" value="HisK_dim/P_sf"/>
</dbReference>
<feature type="domain" description="PAS" evidence="7">
    <location>
        <begin position="61"/>
        <end position="131"/>
    </location>
</feature>
<dbReference type="PROSITE" id="PS50109">
    <property type="entry name" value="HIS_KIN"/>
    <property type="match status" value="1"/>
</dbReference>
<dbReference type="SMART" id="SM00086">
    <property type="entry name" value="PAC"/>
    <property type="match status" value="2"/>
</dbReference>
<dbReference type="SMART" id="SM00387">
    <property type="entry name" value="HATPase_c"/>
    <property type="match status" value="1"/>
</dbReference>
<dbReference type="CDD" id="cd00082">
    <property type="entry name" value="HisKA"/>
    <property type="match status" value="1"/>
</dbReference>
<dbReference type="Pfam" id="PF08447">
    <property type="entry name" value="PAS_3"/>
    <property type="match status" value="2"/>
</dbReference>
<evidence type="ECO:0000259" key="7">
    <source>
        <dbReference type="PROSITE" id="PS50112"/>
    </source>
</evidence>
<feature type="domain" description="PAC" evidence="8">
    <location>
        <begin position="134"/>
        <end position="186"/>
    </location>
</feature>
<evidence type="ECO:0000256" key="1">
    <source>
        <dbReference type="ARBA" id="ARBA00000085"/>
    </source>
</evidence>
<dbReference type="OrthoDB" id="9789238at2"/>
<keyword evidence="4" id="KW-0808">Transferase</keyword>
<accession>A0A4Y9M3X0</accession>
<dbReference type="CDD" id="cd00130">
    <property type="entry name" value="PAS"/>
    <property type="match status" value="2"/>
</dbReference>
<dbReference type="InterPro" id="IPR013655">
    <property type="entry name" value="PAS_fold_3"/>
</dbReference>
<reference evidence="9 10" key="1">
    <citation type="submission" date="2019-03" db="EMBL/GenBank/DDBJ databases">
        <title>Bradyrhizobium diversity isolated from nodules of Chamaecrista fasciculata.</title>
        <authorList>
            <person name="Klepa M.S."/>
            <person name="Urquiaga M.O."/>
            <person name="Hungria M."/>
            <person name="Delamuta J.R."/>
        </authorList>
    </citation>
    <scope>NUCLEOTIDE SEQUENCE [LARGE SCALE GENOMIC DNA]</scope>
    <source>
        <strain evidence="9 10">CNPSo 3448</strain>
    </source>
</reference>